<dbReference type="Proteomes" id="UP000041314">
    <property type="component" value="Unassembled WGS sequence"/>
</dbReference>
<dbReference type="EMBL" id="CQPA01000007">
    <property type="protein sequence ID" value="CNT92807.1"/>
    <property type="molecule type" value="Genomic_DNA"/>
</dbReference>
<protein>
    <submittedName>
        <fullName evidence="1">Uncharacterized protein</fullName>
    </submittedName>
</protein>
<sequence length="77" mass="8183">MSSNTLRAPIKKGAVTPCKNPVAWPSGAGIRNTSCQVKFNRAQYARSLARILLWVNITPFGIPSVPEVNSTAASSSP</sequence>
<proteinExistence type="predicted"/>
<gene>
    <name evidence="1" type="ORF">ERS008198_01458</name>
</gene>
<organism evidence="1 2">
    <name type="scientific">Salmonella enterica subsp. enterica serovar Bovismorbificans</name>
    <dbReference type="NCBI Taxonomy" id="58097"/>
    <lineage>
        <taxon>Bacteria</taxon>
        <taxon>Pseudomonadati</taxon>
        <taxon>Pseudomonadota</taxon>
        <taxon>Gammaproteobacteria</taxon>
        <taxon>Enterobacterales</taxon>
        <taxon>Enterobacteriaceae</taxon>
        <taxon>Salmonella</taxon>
    </lineage>
</organism>
<evidence type="ECO:0000313" key="2">
    <source>
        <dbReference type="Proteomes" id="UP000041314"/>
    </source>
</evidence>
<name>A0A655C349_SALET</name>
<accession>A0A655C349</accession>
<reference evidence="1 2" key="1">
    <citation type="submission" date="2015-03" db="EMBL/GenBank/DDBJ databases">
        <authorList>
            <consortium name="Pathogen Informatics"/>
        </authorList>
    </citation>
    <scope>NUCLEOTIDE SEQUENCE [LARGE SCALE GENOMIC DNA]</scope>
    <source>
        <strain evidence="1 2">A1104</strain>
    </source>
</reference>
<evidence type="ECO:0000313" key="1">
    <source>
        <dbReference type="EMBL" id="CNT92807.1"/>
    </source>
</evidence>
<dbReference type="AlphaFoldDB" id="A0A655C349"/>